<evidence type="ECO:0000256" key="1">
    <source>
        <dbReference type="ARBA" id="ARBA00000198"/>
    </source>
</evidence>
<dbReference type="InterPro" id="IPR035907">
    <property type="entry name" value="Hppk_sf"/>
</dbReference>
<dbReference type="RefSeq" id="WP_259200955.1">
    <property type="nucleotide sequence ID" value="NZ_JANUXY010000013.1"/>
</dbReference>
<dbReference type="PANTHER" id="PTHR43071">
    <property type="entry name" value="2-AMINO-4-HYDROXY-6-HYDROXYMETHYLDIHYDROPTERIDINE PYROPHOSPHOKINASE"/>
    <property type="match status" value="1"/>
</dbReference>
<gene>
    <name evidence="10" type="primary">folK</name>
    <name evidence="10" type="ORF">NXS11_10370</name>
</gene>
<comment type="pathway">
    <text evidence="2">Cofactor biosynthesis; tetrahydrofolate biosynthesis; 2-amino-4-hydroxy-6-hydroxymethyl-7,8-dihydropteridine diphosphate from 7,8-dihydroneopterin triphosphate: step 4/4.</text>
</comment>
<keyword evidence="11" id="KW-1185">Reference proteome</keyword>
<comment type="caution">
    <text evidence="10">The sequence shown here is derived from an EMBL/GenBank/DDBJ whole genome shotgun (WGS) entry which is preliminary data.</text>
</comment>
<keyword evidence="6" id="KW-0418">Kinase</keyword>
<evidence type="ECO:0000256" key="4">
    <source>
        <dbReference type="ARBA" id="ARBA00022679"/>
    </source>
</evidence>
<dbReference type="CDD" id="cd00483">
    <property type="entry name" value="HPPK"/>
    <property type="match status" value="1"/>
</dbReference>
<dbReference type="EMBL" id="JANUXY010000013">
    <property type="protein sequence ID" value="MCS4487269.1"/>
    <property type="molecule type" value="Genomic_DNA"/>
</dbReference>
<evidence type="ECO:0000256" key="6">
    <source>
        <dbReference type="ARBA" id="ARBA00022777"/>
    </source>
</evidence>
<dbReference type="EC" id="2.7.6.3" evidence="3"/>
<evidence type="ECO:0000256" key="3">
    <source>
        <dbReference type="ARBA" id="ARBA00013253"/>
    </source>
</evidence>
<evidence type="ECO:0000259" key="9">
    <source>
        <dbReference type="PROSITE" id="PS00794"/>
    </source>
</evidence>
<reference evidence="10 11" key="1">
    <citation type="journal article" date="2023" name="Int. J. Syst. Evol. Microbiol.">
        <title>Streptococcus sciuri sp. nov., Staphylococcus marylandisciuri sp. nov. and Staphylococcus americanisciuri sp. nov., isolated from faeces of eastern grey squirrel (Sciurus carolinensis).</title>
        <authorList>
            <person name="Volokhov D.V."/>
            <person name="Zagorodnyaya T.A."/>
            <person name="Furtak V.A."/>
            <person name="Nattanmai G."/>
            <person name="Randall L."/>
            <person name="Jose S."/>
            <person name="Gao Y."/>
            <person name="Eisenberg T."/>
            <person name="Delmonte P."/>
            <person name="Blom J."/>
            <person name="Mitchell K.K."/>
        </authorList>
    </citation>
    <scope>NUCLEOTIDE SEQUENCE [LARGE SCALE GENOMIC DNA]</scope>
    <source>
        <strain evidence="10 11">GRT3</strain>
    </source>
</reference>
<dbReference type="Proteomes" id="UP001205609">
    <property type="component" value="Unassembled WGS sequence"/>
</dbReference>
<comment type="catalytic activity">
    <reaction evidence="1">
        <text>6-hydroxymethyl-7,8-dihydropterin + ATP = (7,8-dihydropterin-6-yl)methyl diphosphate + AMP + H(+)</text>
        <dbReference type="Rhea" id="RHEA:11412"/>
        <dbReference type="ChEBI" id="CHEBI:15378"/>
        <dbReference type="ChEBI" id="CHEBI:30616"/>
        <dbReference type="ChEBI" id="CHEBI:44841"/>
        <dbReference type="ChEBI" id="CHEBI:72950"/>
        <dbReference type="ChEBI" id="CHEBI:456215"/>
        <dbReference type="EC" id="2.7.6.3"/>
    </reaction>
</comment>
<proteinExistence type="predicted"/>
<sequence>MVDAYLGLGGNIGDREAQLKAALAQLANHAQIEVIAVSPMYETKPVGYVEQPDFLNVCVHIQTSLTPHELLEVGLAIEANLHRVRDVRWGPRTIDIDILLYADCIIETQTLMVPHPRMTERAFVMIPLNDIASDVIEPRSGRAIHTLVTPDATVVRYKS</sequence>
<name>A0ABT2F470_9STAP</name>
<dbReference type="PROSITE" id="PS00794">
    <property type="entry name" value="HPPK"/>
    <property type="match status" value="1"/>
</dbReference>
<dbReference type="Gene3D" id="3.30.70.560">
    <property type="entry name" value="7,8-Dihydro-6-hydroxymethylpterin-pyrophosphokinase HPPK"/>
    <property type="match status" value="1"/>
</dbReference>
<keyword evidence="5" id="KW-0547">Nucleotide-binding</keyword>
<protein>
    <recommendedName>
        <fullName evidence="3">2-amino-4-hydroxy-6-hydroxymethyldihydropteridine diphosphokinase</fullName>
        <ecNumber evidence="3">2.7.6.3</ecNumber>
    </recommendedName>
</protein>
<accession>A0ABT2F470</accession>
<keyword evidence="4 10" id="KW-0808">Transferase</keyword>
<keyword evidence="7" id="KW-0067">ATP-binding</keyword>
<evidence type="ECO:0000313" key="11">
    <source>
        <dbReference type="Proteomes" id="UP001205609"/>
    </source>
</evidence>
<dbReference type="GO" id="GO:0003848">
    <property type="term" value="F:2-amino-4-hydroxy-6-hydroxymethyldihydropteridine diphosphokinase activity"/>
    <property type="evidence" value="ECO:0007669"/>
    <property type="project" value="UniProtKB-EC"/>
</dbReference>
<organism evidence="10 11">
    <name type="scientific">Staphylococcus americanisciuri</name>
    <dbReference type="NCBI Taxonomy" id="2973940"/>
    <lineage>
        <taxon>Bacteria</taxon>
        <taxon>Bacillati</taxon>
        <taxon>Bacillota</taxon>
        <taxon>Bacilli</taxon>
        <taxon>Bacillales</taxon>
        <taxon>Staphylococcaceae</taxon>
        <taxon>Staphylococcus</taxon>
    </lineage>
</organism>
<evidence type="ECO:0000256" key="7">
    <source>
        <dbReference type="ARBA" id="ARBA00022840"/>
    </source>
</evidence>
<dbReference type="InterPro" id="IPR000550">
    <property type="entry name" value="Hppk"/>
</dbReference>
<feature type="domain" description="7,8-dihydro-6-hydroxymethylpterin-pyrophosphokinase" evidence="9">
    <location>
        <begin position="88"/>
        <end position="99"/>
    </location>
</feature>
<dbReference type="SUPFAM" id="SSF55083">
    <property type="entry name" value="6-hydroxymethyl-7,8-dihydropterin pyrophosphokinase, HPPK"/>
    <property type="match status" value="1"/>
</dbReference>
<dbReference type="PANTHER" id="PTHR43071:SF1">
    <property type="entry name" value="2-AMINO-4-HYDROXY-6-HYDROXYMETHYLDIHYDROPTERIDINE PYROPHOSPHOKINASE"/>
    <property type="match status" value="1"/>
</dbReference>
<evidence type="ECO:0000256" key="5">
    <source>
        <dbReference type="ARBA" id="ARBA00022741"/>
    </source>
</evidence>
<dbReference type="Pfam" id="PF01288">
    <property type="entry name" value="HPPK"/>
    <property type="match status" value="1"/>
</dbReference>
<keyword evidence="8" id="KW-0289">Folate biosynthesis</keyword>
<evidence type="ECO:0000256" key="8">
    <source>
        <dbReference type="ARBA" id="ARBA00022909"/>
    </source>
</evidence>
<evidence type="ECO:0000256" key="2">
    <source>
        <dbReference type="ARBA" id="ARBA00005051"/>
    </source>
</evidence>
<evidence type="ECO:0000313" key="10">
    <source>
        <dbReference type="EMBL" id="MCS4487269.1"/>
    </source>
</evidence>
<dbReference type="NCBIfam" id="TIGR01498">
    <property type="entry name" value="folK"/>
    <property type="match status" value="1"/>
</dbReference>